<feature type="compositionally biased region" description="Polar residues" evidence="1">
    <location>
        <begin position="114"/>
        <end position="127"/>
    </location>
</feature>
<dbReference type="Proteomes" id="UP000626092">
    <property type="component" value="Unassembled WGS sequence"/>
</dbReference>
<accession>A0A834LDS6</accession>
<feature type="region of interest" description="Disordered" evidence="1">
    <location>
        <begin position="112"/>
        <end position="160"/>
    </location>
</feature>
<evidence type="ECO:0000313" key="2">
    <source>
        <dbReference type="EMBL" id="KAF7130293.1"/>
    </source>
</evidence>
<evidence type="ECO:0000313" key="3">
    <source>
        <dbReference type="Proteomes" id="UP000626092"/>
    </source>
</evidence>
<sequence length="160" mass="18139">MVISSDNNGDGDEVEDDDSENEYHRVFDYCFSDLPKELLALSWNGFPLDIASHWLTKGNKPPKLILMVCHILTRERCNVQMRRNNSSVANLGSHLCITEEIKQSLIWQWKPKGGSSTDNQMSSSIEGSTRDQEGNSSESDKAIDWRKESNQPDTFGSSRR</sequence>
<dbReference type="AlphaFoldDB" id="A0A834LDS6"/>
<feature type="compositionally biased region" description="Basic and acidic residues" evidence="1">
    <location>
        <begin position="128"/>
        <end position="150"/>
    </location>
</feature>
<evidence type="ECO:0000256" key="1">
    <source>
        <dbReference type="SAM" id="MobiDB-lite"/>
    </source>
</evidence>
<organism evidence="2 3">
    <name type="scientific">Rhododendron simsii</name>
    <name type="common">Sims's rhododendron</name>
    <dbReference type="NCBI Taxonomy" id="118357"/>
    <lineage>
        <taxon>Eukaryota</taxon>
        <taxon>Viridiplantae</taxon>
        <taxon>Streptophyta</taxon>
        <taxon>Embryophyta</taxon>
        <taxon>Tracheophyta</taxon>
        <taxon>Spermatophyta</taxon>
        <taxon>Magnoliopsida</taxon>
        <taxon>eudicotyledons</taxon>
        <taxon>Gunneridae</taxon>
        <taxon>Pentapetalae</taxon>
        <taxon>asterids</taxon>
        <taxon>Ericales</taxon>
        <taxon>Ericaceae</taxon>
        <taxon>Ericoideae</taxon>
        <taxon>Rhodoreae</taxon>
        <taxon>Rhododendron</taxon>
    </lineage>
</organism>
<dbReference type="OrthoDB" id="1718807at2759"/>
<feature type="compositionally biased region" description="Acidic residues" evidence="1">
    <location>
        <begin position="9"/>
        <end position="20"/>
    </location>
</feature>
<proteinExistence type="predicted"/>
<protein>
    <submittedName>
        <fullName evidence="2">Uncharacterized protein</fullName>
    </submittedName>
</protein>
<keyword evidence="3" id="KW-1185">Reference proteome</keyword>
<comment type="caution">
    <text evidence="2">The sequence shown here is derived from an EMBL/GenBank/DDBJ whole genome shotgun (WGS) entry which is preliminary data.</text>
</comment>
<feature type="region of interest" description="Disordered" evidence="1">
    <location>
        <begin position="1"/>
        <end position="20"/>
    </location>
</feature>
<dbReference type="EMBL" id="WJXA01000010">
    <property type="protein sequence ID" value="KAF7130293.1"/>
    <property type="molecule type" value="Genomic_DNA"/>
</dbReference>
<reference evidence="2" key="1">
    <citation type="submission" date="2019-11" db="EMBL/GenBank/DDBJ databases">
        <authorList>
            <person name="Liu Y."/>
            <person name="Hou J."/>
            <person name="Li T.-Q."/>
            <person name="Guan C.-H."/>
            <person name="Wu X."/>
            <person name="Wu H.-Z."/>
            <person name="Ling F."/>
            <person name="Zhang R."/>
            <person name="Shi X.-G."/>
            <person name="Ren J.-P."/>
            <person name="Chen E.-F."/>
            <person name="Sun J.-M."/>
        </authorList>
    </citation>
    <scope>NUCLEOTIDE SEQUENCE</scope>
    <source>
        <strain evidence="2">Adult_tree_wgs_1</strain>
        <tissue evidence="2">Leaves</tissue>
    </source>
</reference>
<feature type="compositionally biased region" description="Polar residues" evidence="1">
    <location>
        <begin position="151"/>
        <end position="160"/>
    </location>
</feature>
<gene>
    <name evidence="2" type="ORF">RHSIM_Rhsim10G0082600</name>
</gene>
<name>A0A834LDS6_RHOSS</name>